<proteinExistence type="predicted"/>
<dbReference type="EC" id="2.7.13.3" evidence="2"/>
<keyword evidence="3" id="KW-0597">Phosphoprotein</keyword>
<dbReference type="Proteomes" id="UP000319746">
    <property type="component" value="Unassembled WGS sequence"/>
</dbReference>
<sequence length="425" mass="45153">MTSTTPSSEVHPTSRPPLRLGLTLLHLAVLGTLGWAVLGLLAATIGVGVGLLFVFGIGIIVLLGVFYVLFGLAWLEIERVASLYNIPAHPLKWRPRTEPTFGGYVRSLGANFVHGRMWAALGNFVLASLMGAIMIGAFRSLIALIIASFSPLTDADTVTTAFGIQLESGYAPLLLLLALVCAGVIIGLLFLHRTIATAIIGATARESDLTERVRTTTVQREGAMRAAEVERTRIERDLHDGVQPRLVSLGMTLGLAKQHIDTNPEQAKELIDEAHTSTKSAITELRQLTRGIYASVLDDRGLDAALSAVAGRSHIPVNLDVRLPHRCDRATEAAVYFAIAEGLTNAAKHSRASEARVTVRMRDDDAGRPYIWARVEDNGTGGARVVPGGGLDGISNRVVAAGGTMQVESPIGGPTALEVSVPCAS</sequence>
<feature type="domain" description="Signal transduction histidine kinase subgroup 3 dimerisation and phosphoacceptor" evidence="10">
    <location>
        <begin position="230"/>
        <end position="292"/>
    </location>
</feature>
<comment type="caution">
    <text evidence="11">The sequence shown here is derived from an EMBL/GenBank/DDBJ whole genome shotgun (WGS) entry which is preliminary data.</text>
</comment>
<feature type="transmembrane region" description="Helical" evidence="9">
    <location>
        <begin position="20"/>
        <end position="45"/>
    </location>
</feature>
<dbReference type="EMBL" id="VFOU01000001">
    <property type="protein sequence ID" value="TQL73819.1"/>
    <property type="molecule type" value="Genomic_DNA"/>
</dbReference>
<keyword evidence="4" id="KW-0808">Transferase</keyword>
<feature type="transmembrane region" description="Helical" evidence="9">
    <location>
        <begin position="169"/>
        <end position="191"/>
    </location>
</feature>
<keyword evidence="12" id="KW-1185">Reference proteome</keyword>
<keyword evidence="5" id="KW-0547">Nucleotide-binding</keyword>
<evidence type="ECO:0000259" key="10">
    <source>
        <dbReference type="Pfam" id="PF07730"/>
    </source>
</evidence>
<feature type="transmembrane region" description="Helical" evidence="9">
    <location>
        <begin position="124"/>
        <end position="149"/>
    </location>
</feature>
<keyword evidence="9" id="KW-0472">Membrane</keyword>
<dbReference type="InterPro" id="IPR011712">
    <property type="entry name" value="Sig_transdc_His_kin_sub3_dim/P"/>
</dbReference>
<evidence type="ECO:0000256" key="9">
    <source>
        <dbReference type="SAM" id="Phobius"/>
    </source>
</evidence>
<keyword evidence="9" id="KW-0812">Transmembrane</keyword>
<keyword evidence="7" id="KW-0067">ATP-binding</keyword>
<gene>
    <name evidence="11" type="ORF">FB556_0267</name>
</gene>
<protein>
    <recommendedName>
        <fullName evidence="2">histidine kinase</fullName>
        <ecNumber evidence="2">2.7.13.3</ecNumber>
    </recommendedName>
</protein>
<accession>A0A543AMN5</accession>
<dbReference type="GO" id="GO:0000155">
    <property type="term" value="F:phosphorelay sensor kinase activity"/>
    <property type="evidence" value="ECO:0007669"/>
    <property type="project" value="InterPro"/>
</dbReference>
<evidence type="ECO:0000256" key="5">
    <source>
        <dbReference type="ARBA" id="ARBA00022741"/>
    </source>
</evidence>
<dbReference type="PANTHER" id="PTHR24421:SF10">
    <property type="entry name" value="NITRATE_NITRITE SENSOR PROTEIN NARQ"/>
    <property type="match status" value="1"/>
</dbReference>
<dbReference type="GO" id="GO:0046983">
    <property type="term" value="F:protein dimerization activity"/>
    <property type="evidence" value="ECO:0007669"/>
    <property type="project" value="InterPro"/>
</dbReference>
<keyword evidence="6 11" id="KW-0418">Kinase</keyword>
<evidence type="ECO:0000256" key="8">
    <source>
        <dbReference type="ARBA" id="ARBA00023012"/>
    </source>
</evidence>
<dbReference type="OrthoDB" id="5242012at2"/>
<dbReference type="SUPFAM" id="SSF55874">
    <property type="entry name" value="ATPase domain of HSP90 chaperone/DNA topoisomerase II/histidine kinase"/>
    <property type="match status" value="1"/>
</dbReference>
<comment type="catalytic activity">
    <reaction evidence="1">
        <text>ATP + protein L-histidine = ADP + protein N-phospho-L-histidine.</text>
        <dbReference type="EC" id="2.7.13.3"/>
    </reaction>
</comment>
<evidence type="ECO:0000313" key="11">
    <source>
        <dbReference type="EMBL" id="TQL73819.1"/>
    </source>
</evidence>
<dbReference type="GO" id="GO:0016020">
    <property type="term" value="C:membrane"/>
    <property type="evidence" value="ECO:0007669"/>
    <property type="project" value="InterPro"/>
</dbReference>
<dbReference type="InterPro" id="IPR036890">
    <property type="entry name" value="HATPase_C_sf"/>
</dbReference>
<reference evidence="11 12" key="1">
    <citation type="submission" date="2019-06" db="EMBL/GenBank/DDBJ databases">
        <title>Sequencing the genomes of 1000 actinobacteria strains.</title>
        <authorList>
            <person name="Klenk H.-P."/>
        </authorList>
    </citation>
    <scope>NUCLEOTIDE SEQUENCE [LARGE SCALE GENOMIC DNA]</scope>
    <source>
        <strain evidence="11 12">DSM 24083</strain>
    </source>
</reference>
<feature type="transmembrane region" description="Helical" evidence="9">
    <location>
        <begin position="51"/>
        <end position="75"/>
    </location>
</feature>
<evidence type="ECO:0000256" key="6">
    <source>
        <dbReference type="ARBA" id="ARBA00022777"/>
    </source>
</evidence>
<evidence type="ECO:0000256" key="3">
    <source>
        <dbReference type="ARBA" id="ARBA00022553"/>
    </source>
</evidence>
<dbReference type="RefSeq" id="WP_141864034.1">
    <property type="nucleotide sequence ID" value="NZ_BAABAN010000017.1"/>
</dbReference>
<evidence type="ECO:0000256" key="2">
    <source>
        <dbReference type="ARBA" id="ARBA00012438"/>
    </source>
</evidence>
<name>A0A543AMN5_9MICC</name>
<dbReference type="AlphaFoldDB" id="A0A543AMN5"/>
<dbReference type="Pfam" id="PF07730">
    <property type="entry name" value="HisKA_3"/>
    <property type="match status" value="1"/>
</dbReference>
<organism evidence="11 12">
    <name type="scientific">Enteractinococcus coprophilus</name>
    <dbReference type="NCBI Taxonomy" id="1027633"/>
    <lineage>
        <taxon>Bacteria</taxon>
        <taxon>Bacillati</taxon>
        <taxon>Actinomycetota</taxon>
        <taxon>Actinomycetes</taxon>
        <taxon>Micrococcales</taxon>
        <taxon>Micrococcaceae</taxon>
    </lineage>
</organism>
<keyword evidence="8" id="KW-0902">Two-component regulatory system</keyword>
<dbReference type="Gene3D" id="3.30.565.10">
    <property type="entry name" value="Histidine kinase-like ATPase, C-terminal domain"/>
    <property type="match status" value="1"/>
</dbReference>
<dbReference type="PANTHER" id="PTHR24421">
    <property type="entry name" value="NITRATE/NITRITE SENSOR PROTEIN NARX-RELATED"/>
    <property type="match status" value="1"/>
</dbReference>
<keyword evidence="9" id="KW-1133">Transmembrane helix</keyword>
<evidence type="ECO:0000256" key="4">
    <source>
        <dbReference type="ARBA" id="ARBA00022679"/>
    </source>
</evidence>
<dbReference type="GO" id="GO:0005524">
    <property type="term" value="F:ATP binding"/>
    <property type="evidence" value="ECO:0007669"/>
    <property type="project" value="UniProtKB-KW"/>
</dbReference>
<dbReference type="Gene3D" id="1.20.5.1930">
    <property type="match status" value="1"/>
</dbReference>
<evidence type="ECO:0000256" key="1">
    <source>
        <dbReference type="ARBA" id="ARBA00000085"/>
    </source>
</evidence>
<dbReference type="CDD" id="cd16917">
    <property type="entry name" value="HATPase_UhpB-NarQ-NarX-like"/>
    <property type="match status" value="1"/>
</dbReference>
<evidence type="ECO:0000256" key="7">
    <source>
        <dbReference type="ARBA" id="ARBA00022840"/>
    </source>
</evidence>
<evidence type="ECO:0000313" key="12">
    <source>
        <dbReference type="Proteomes" id="UP000319746"/>
    </source>
</evidence>
<dbReference type="InterPro" id="IPR050482">
    <property type="entry name" value="Sensor_HK_TwoCompSys"/>
</dbReference>